<evidence type="ECO:0000313" key="7">
    <source>
        <dbReference type="EMBL" id="SEL83810.1"/>
    </source>
</evidence>
<dbReference type="EMBL" id="FOAW01000015">
    <property type="protein sequence ID" value="SEL83810.1"/>
    <property type="molecule type" value="Genomic_DNA"/>
</dbReference>
<keyword evidence="3" id="KW-0902">Two-component regulatory system</keyword>
<dbReference type="SUPFAM" id="SSF55874">
    <property type="entry name" value="ATPase domain of HSP90 chaperone/DNA topoisomerase II/histidine kinase"/>
    <property type="match status" value="1"/>
</dbReference>
<feature type="region of interest" description="Disordered" evidence="4">
    <location>
        <begin position="1"/>
        <end position="22"/>
    </location>
</feature>
<feature type="domain" description="Histidine kinase/HSP90-like ATPase" evidence="5">
    <location>
        <begin position="297"/>
        <end position="387"/>
    </location>
</feature>
<proteinExistence type="predicted"/>
<dbReference type="Proteomes" id="UP000198677">
    <property type="component" value="Unassembled WGS sequence"/>
</dbReference>
<evidence type="ECO:0000259" key="6">
    <source>
        <dbReference type="Pfam" id="PF19354"/>
    </source>
</evidence>
<evidence type="ECO:0000259" key="5">
    <source>
        <dbReference type="Pfam" id="PF02518"/>
    </source>
</evidence>
<dbReference type="PANTHER" id="PTHR24421:SF61">
    <property type="entry name" value="OXYGEN SENSOR HISTIDINE KINASE NREB"/>
    <property type="match status" value="1"/>
</dbReference>
<gene>
    <name evidence="7" type="ORF">SAMN05444583_115138</name>
</gene>
<dbReference type="InterPro" id="IPR003594">
    <property type="entry name" value="HATPase_dom"/>
</dbReference>
<dbReference type="GO" id="GO:0000160">
    <property type="term" value="P:phosphorelay signal transduction system"/>
    <property type="evidence" value="ECO:0007669"/>
    <property type="project" value="UniProtKB-KW"/>
</dbReference>
<reference evidence="8" key="1">
    <citation type="submission" date="2016-10" db="EMBL/GenBank/DDBJ databases">
        <authorList>
            <person name="Varghese N."/>
            <person name="Submissions S."/>
        </authorList>
    </citation>
    <scope>NUCLEOTIDE SEQUENCE [LARGE SCALE GENOMIC DNA]</scope>
    <source>
        <strain evidence="8">DSM 44675</strain>
    </source>
</reference>
<evidence type="ECO:0000256" key="4">
    <source>
        <dbReference type="SAM" id="MobiDB-lite"/>
    </source>
</evidence>
<dbReference type="InterPro" id="IPR036890">
    <property type="entry name" value="HATPase_C_sf"/>
</dbReference>
<dbReference type="PANTHER" id="PTHR24421">
    <property type="entry name" value="NITRATE/NITRITE SENSOR PROTEIN NARX-RELATED"/>
    <property type="match status" value="1"/>
</dbReference>
<feature type="domain" description="DUF5931" evidence="6">
    <location>
        <begin position="25"/>
        <end position="191"/>
    </location>
</feature>
<dbReference type="NCBIfam" id="NF047322">
    <property type="entry name" value="HK_morpho_MacS"/>
    <property type="match status" value="1"/>
</dbReference>
<dbReference type="InterPro" id="IPR050482">
    <property type="entry name" value="Sensor_HK_TwoCompSys"/>
</dbReference>
<dbReference type="Gene3D" id="3.30.565.10">
    <property type="entry name" value="Histidine kinase-like ATPase, C-terminal domain"/>
    <property type="match status" value="1"/>
</dbReference>
<protein>
    <submittedName>
        <fullName evidence="7">Signal transduction histidine kinase</fullName>
    </submittedName>
</protein>
<evidence type="ECO:0000256" key="2">
    <source>
        <dbReference type="ARBA" id="ARBA00022777"/>
    </source>
</evidence>
<evidence type="ECO:0000256" key="3">
    <source>
        <dbReference type="ARBA" id="ARBA00023012"/>
    </source>
</evidence>
<dbReference type="Gene3D" id="1.20.5.1930">
    <property type="match status" value="1"/>
</dbReference>
<dbReference type="Pfam" id="PF19354">
    <property type="entry name" value="DUF5931"/>
    <property type="match status" value="1"/>
</dbReference>
<organism evidence="7 8">
    <name type="scientific">Rhodococcus maanshanensis</name>
    <dbReference type="NCBI Taxonomy" id="183556"/>
    <lineage>
        <taxon>Bacteria</taxon>
        <taxon>Bacillati</taxon>
        <taxon>Actinomycetota</taxon>
        <taxon>Actinomycetes</taxon>
        <taxon>Mycobacteriales</taxon>
        <taxon>Nocardiaceae</taxon>
        <taxon>Rhodococcus</taxon>
    </lineage>
</organism>
<accession>A0A1H7TG34</accession>
<evidence type="ECO:0000256" key="1">
    <source>
        <dbReference type="ARBA" id="ARBA00022679"/>
    </source>
</evidence>
<keyword evidence="2 7" id="KW-0418">Kinase</keyword>
<dbReference type="Pfam" id="PF02518">
    <property type="entry name" value="HATPase_c"/>
    <property type="match status" value="1"/>
</dbReference>
<keyword evidence="8" id="KW-1185">Reference proteome</keyword>
<name>A0A1H7TG34_9NOCA</name>
<dbReference type="InterPro" id="IPR045975">
    <property type="entry name" value="DUF5931"/>
</dbReference>
<keyword evidence="1" id="KW-0808">Transferase</keyword>
<evidence type="ECO:0000313" key="8">
    <source>
        <dbReference type="Proteomes" id="UP000198677"/>
    </source>
</evidence>
<dbReference type="AlphaFoldDB" id="A0A1H7TG34"/>
<dbReference type="GO" id="GO:0016301">
    <property type="term" value="F:kinase activity"/>
    <property type="evidence" value="ECO:0007669"/>
    <property type="project" value="UniProtKB-KW"/>
</dbReference>
<sequence length="397" mass="41566">MSRGGIAAVSHCGPQEDQKDSRATEPLWRAAQVFRLATLVYAVSYQVASVANYTRPTLSWAMVALMAVWSGLAAVGLSRNAAARTWLVAADQVVVVALMASTRLVSDQDWYSTHQTLPTTLWATNAVISAAILGGPWLGVASGAAISVVSALVRGQIDLDLWRDATAPVLISVGLALGLAANTARRSHAQLERAARLTAAAEERERLGREVHDGVLQVLAYVRRRGTEIGGPTLELATMAGEQEVALRELISEQAAPVRGGGDVDLGPLLRGEASTTVSVSAPAVPVLMARERAAEVAAVVRTALSNVELHAGGGAKAYVLLEDIGEEVIVSVRDDGAGFAPGRLAEAEAEGRMGVSRSILGRVADLGGTATLETAPGEGVEWEIRVRKLAPGKERA</sequence>